<keyword evidence="5" id="KW-1185">Reference proteome</keyword>
<dbReference type="Proteomes" id="UP000315995">
    <property type="component" value="Chromosome"/>
</dbReference>
<dbReference type="Pfam" id="PF00501">
    <property type="entry name" value="AMP-binding"/>
    <property type="match status" value="2"/>
</dbReference>
<dbReference type="GO" id="GO:0031956">
    <property type="term" value="F:medium-chain fatty acid-CoA ligase activity"/>
    <property type="evidence" value="ECO:0007669"/>
    <property type="project" value="TreeGrafter"/>
</dbReference>
<feature type="domain" description="AMP-dependent synthetase/ligase" evidence="3">
    <location>
        <begin position="212"/>
        <end position="416"/>
    </location>
</feature>
<evidence type="ECO:0000256" key="2">
    <source>
        <dbReference type="ARBA" id="ARBA00022598"/>
    </source>
</evidence>
<dbReference type="RefSeq" id="WP_141198408.1">
    <property type="nucleotide sequence ID" value="NZ_CP041186.1"/>
</dbReference>
<evidence type="ECO:0000259" key="3">
    <source>
        <dbReference type="Pfam" id="PF00501"/>
    </source>
</evidence>
<protein>
    <submittedName>
        <fullName evidence="4">Acyl--CoA ligase</fullName>
    </submittedName>
</protein>
<dbReference type="PANTHER" id="PTHR43201:SF5">
    <property type="entry name" value="MEDIUM-CHAIN ACYL-COA LIGASE ACSF2, MITOCHONDRIAL"/>
    <property type="match status" value="1"/>
</dbReference>
<dbReference type="OrthoDB" id="5482825at2"/>
<dbReference type="AlphaFoldDB" id="A0A4Y6PUK4"/>
<dbReference type="InterPro" id="IPR042099">
    <property type="entry name" value="ANL_N_sf"/>
</dbReference>
<reference evidence="4 5" key="1">
    <citation type="submission" date="2019-06" db="EMBL/GenBank/DDBJ databases">
        <title>Persicimonas caeni gen. nov., sp. nov., a predatory bacterium isolated from solar saltern.</title>
        <authorList>
            <person name="Wang S."/>
        </authorList>
    </citation>
    <scope>NUCLEOTIDE SEQUENCE [LARGE SCALE GENOMIC DNA]</scope>
    <source>
        <strain evidence="4 5">YN101</strain>
    </source>
</reference>
<gene>
    <name evidence="4" type="ORF">FIV42_14635</name>
</gene>
<name>A0A4Y6PUK4_PERCE</name>
<dbReference type="EMBL" id="CP041186">
    <property type="protein sequence ID" value="QDG51930.1"/>
    <property type="molecule type" value="Genomic_DNA"/>
</dbReference>
<dbReference type="SUPFAM" id="SSF56801">
    <property type="entry name" value="Acetyl-CoA synthetase-like"/>
    <property type="match status" value="1"/>
</dbReference>
<accession>A0A4Y6PUK4</accession>
<organism evidence="4 5">
    <name type="scientific">Persicimonas caeni</name>
    <dbReference type="NCBI Taxonomy" id="2292766"/>
    <lineage>
        <taxon>Bacteria</taxon>
        <taxon>Deltaproteobacteria</taxon>
        <taxon>Bradymonadales</taxon>
        <taxon>Bradymonadaceae</taxon>
        <taxon>Persicimonas</taxon>
    </lineage>
</organism>
<comment type="similarity">
    <text evidence="1">Belongs to the ATP-dependent AMP-binding enzyme family.</text>
</comment>
<dbReference type="PANTHER" id="PTHR43201">
    <property type="entry name" value="ACYL-COA SYNTHETASE"/>
    <property type="match status" value="1"/>
</dbReference>
<sequence>MHNFPTHFWRKFQDYKDLTALATVDERGKVVEETYWEWTRRVQRLAIALMDAGFEPGTRMGMVAPSGREWIDLAFATWLVGGCLVPIRPDRQRSTTLRALARTGAEWIVVRDADEWEYLRGKNGKLPPHLHWIALEDSADWPEASRFHSLEGLDGHGRSLAVRGRVDDLAEVIYGVDRDQPTLVLFDAKLGDDPHGAFFTGESVGEMLELLGDDLQLRDHDRLATTLEYGVFSSWLLTAATLLQGCQVATASSKGVLRANLNKLLPTRLVCGPAFLDDRANRLRDEIEESTEVLQADGGAAGGLTGLLGRVSKEAARRLFFDPLSRQFGGKLDTVYLIGGSLSDEVTDVIDRTDLTLLGVWGTPECGISHIERPGARRRGSVGRPVQGYACKIDGAKRGEPGEILIRSEVLFEGYWDGDGPRTVDAKGWLHTGTRGRIESGYLYLLPD</sequence>
<evidence type="ECO:0000313" key="4">
    <source>
        <dbReference type="EMBL" id="QDG51930.1"/>
    </source>
</evidence>
<feature type="domain" description="AMP-dependent synthetase/ligase" evidence="3">
    <location>
        <begin position="9"/>
        <end position="174"/>
    </location>
</feature>
<accession>A0A5B8Y6E1</accession>
<keyword evidence="2 4" id="KW-0436">Ligase</keyword>
<dbReference type="GO" id="GO:0006631">
    <property type="term" value="P:fatty acid metabolic process"/>
    <property type="evidence" value="ECO:0007669"/>
    <property type="project" value="TreeGrafter"/>
</dbReference>
<evidence type="ECO:0000313" key="5">
    <source>
        <dbReference type="Proteomes" id="UP000315995"/>
    </source>
</evidence>
<proteinExistence type="inferred from homology"/>
<dbReference type="Gene3D" id="3.40.50.12780">
    <property type="entry name" value="N-terminal domain of ligase-like"/>
    <property type="match status" value="1"/>
</dbReference>
<evidence type="ECO:0000256" key="1">
    <source>
        <dbReference type="ARBA" id="ARBA00006432"/>
    </source>
</evidence>
<dbReference type="InterPro" id="IPR000873">
    <property type="entry name" value="AMP-dep_synth/lig_dom"/>
</dbReference>